<keyword evidence="11 14" id="KW-0648">Protein biosynthesis</keyword>
<keyword evidence="5 14" id="KW-0436">Ligase</keyword>
<evidence type="ECO:0000256" key="9">
    <source>
        <dbReference type="ARBA" id="ARBA00022840"/>
    </source>
</evidence>
<keyword evidence="6 14" id="KW-0479">Metal-binding</keyword>
<comment type="subcellular location">
    <subcellularLocation>
        <location evidence="1 14">Cytoplasm</location>
    </subcellularLocation>
</comment>
<evidence type="ECO:0000313" key="16">
    <source>
        <dbReference type="EMBL" id="RWX73347.1"/>
    </source>
</evidence>
<dbReference type="InterPro" id="IPR029038">
    <property type="entry name" value="MetRS_Zn"/>
</dbReference>
<dbReference type="PANTHER" id="PTHR45765">
    <property type="entry name" value="METHIONINE--TRNA LIGASE"/>
    <property type="match status" value="1"/>
</dbReference>
<accession>A0A3S3TRW2</accession>
<evidence type="ECO:0000256" key="13">
    <source>
        <dbReference type="ARBA" id="ARBA00047364"/>
    </source>
</evidence>
<dbReference type="Proteomes" id="UP000288215">
    <property type="component" value="Unassembled WGS sequence"/>
</dbReference>
<dbReference type="SUPFAM" id="SSF50249">
    <property type="entry name" value="Nucleic acid-binding proteins"/>
    <property type="match status" value="1"/>
</dbReference>
<evidence type="ECO:0000256" key="2">
    <source>
        <dbReference type="ARBA" id="ARBA00011738"/>
    </source>
</evidence>
<gene>
    <name evidence="14" type="primary">metG</name>
    <name evidence="16" type="ORF">Metus_1321</name>
</gene>
<dbReference type="CDD" id="cd07957">
    <property type="entry name" value="Anticodon_Ia_Met"/>
    <property type="match status" value="1"/>
</dbReference>
<feature type="binding site" evidence="14">
    <location>
        <position position="336"/>
    </location>
    <ligand>
        <name>ATP</name>
        <dbReference type="ChEBI" id="CHEBI:30616"/>
    </ligand>
</feature>
<protein>
    <recommendedName>
        <fullName evidence="14">Methionine--tRNA ligase</fullName>
        <ecNumber evidence="14">6.1.1.10</ecNumber>
    </recommendedName>
    <alternativeName>
        <fullName evidence="14">Methionyl-tRNA synthetase</fullName>
        <shortName evidence="14">MetRS</shortName>
    </alternativeName>
</protein>
<dbReference type="InterPro" id="IPR009080">
    <property type="entry name" value="tRNAsynth_Ia_anticodon-bd"/>
</dbReference>
<proteinExistence type="inferred from homology"/>
<dbReference type="InterPro" id="IPR041872">
    <property type="entry name" value="Anticodon_Met"/>
</dbReference>
<dbReference type="InterPro" id="IPR012340">
    <property type="entry name" value="NA-bd_OB-fold"/>
</dbReference>
<dbReference type="Gene3D" id="2.20.28.20">
    <property type="entry name" value="Methionyl-tRNA synthetase, Zn-domain"/>
    <property type="match status" value="1"/>
</dbReference>
<dbReference type="InterPro" id="IPR002547">
    <property type="entry name" value="tRNA-bd_dom"/>
</dbReference>
<dbReference type="PROSITE" id="PS50886">
    <property type="entry name" value="TRBD"/>
    <property type="match status" value="1"/>
</dbReference>
<dbReference type="GO" id="GO:0005829">
    <property type="term" value="C:cytosol"/>
    <property type="evidence" value="ECO:0007669"/>
    <property type="project" value="TreeGrafter"/>
</dbReference>
<evidence type="ECO:0000256" key="12">
    <source>
        <dbReference type="ARBA" id="ARBA00023146"/>
    </source>
</evidence>
<evidence type="ECO:0000256" key="1">
    <source>
        <dbReference type="ARBA" id="ARBA00004496"/>
    </source>
</evidence>
<dbReference type="GO" id="GO:0017101">
    <property type="term" value="C:aminoacyl-tRNA synthetase multienzyme complex"/>
    <property type="evidence" value="ECO:0007669"/>
    <property type="project" value="TreeGrafter"/>
</dbReference>
<evidence type="ECO:0000256" key="14">
    <source>
        <dbReference type="HAMAP-Rule" id="MF_00098"/>
    </source>
</evidence>
<dbReference type="InterPro" id="IPR023458">
    <property type="entry name" value="Met-tRNA_ligase_1"/>
</dbReference>
<comment type="function">
    <text evidence="14">Is required not only for elongation of protein synthesis but also for the initiation of all mRNA translation through initiator tRNA(fMet) aminoacylation.</text>
</comment>
<evidence type="ECO:0000256" key="8">
    <source>
        <dbReference type="ARBA" id="ARBA00022833"/>
    </source>
</evidence>
<organism evidence="16 17">
    <name type="scientific">Methanosuratincola subterraneus</name>
    <dbReference type="NCBI Taxonomy" id="2593994"/>
    <lineage>
        <taxon>Archaea</taxon>
        <taxon>Thermoproteota</taxon>
        <taxon>Methanosuratincolia</taxon>
        <taxon>Candidatus Methanomethylicales</taxon>
        <taxon>Candidatus Methanomethylicaceae</taxon>
        <taxon>Candidatus Methanosuratincola (ex Vanwonterghem et al. 2016)</taxon>
    </lineage>
</organism>
<feature type="short sequence motif" description="'HIGH' region" evidence="14">
    <location>
        <begin position="11"/>
        <end position="21"/>
    </location>
</feature>
<comment type="caution">
    <text evidence="16">The sequence shown here is derived from an EMBL/GenBank/DDBJ whole genome shotgun (WGS) entry which is preliminary data.</text>
</comment>
<keyword evidence="8 14" id="KW-0862">Zinc</keyword>
<feature type="short sequence motif" description="'KMSKS' region" evidence="14">
    <location>
        <begin position="333"/>
        <end position="337"/>
    </location>
</feature>
<dbReference type="InterPro" id="IPR014729">
    <property type="entry name" value="Rossmann-like_a/b/a_fold"/>
</dbReference>
<dbReference type="GO" id="GO:0005524">
    <property type="term" value="F:ATP binding"/>
    <property type="evidence" value="ECO:0007669"/>
    <property type="project" value="UniProtKB-UniRule"/>
</dbReference>
<dbReference type="EMBL" id="RXGA01000003">
    <property type="protein sequence ID" value="RWX73347.1"/>
    <property type="molecule type" value="Genomic_DNA"/>
</dbReference>
<reference evidence="16 17" key="1">
    <citation type="submission" date="2018-12" db="EMBL/GenBank/DDBJ databases">
        <title>The complete genome of the methanogenic archaea of the candidate phylum Verstraetearchaeota, obtained from the metagenome of underground thermal water.</title>
        <authorList>
            <person name="Kadnikov V.V."/>
            <person name="Mardanov A.V."/>
            <person name="Beletsky A.V."/>
            <person name="Karnachuk O.V."/>
            <person name="Ravin N.V."/>
        </authorList>
    </citation>
    <scope>NUCLEOTIDE SEQUENCE [LARGE SCALE GENOMIC DNA]</scope>
    <source>
        <strain evidence="16">Ch88</strain>
    </source>
</reference>
<dbReference type="PRINTS" id="PR01041">
    <property type="entry name" value="TRNASYNTHMET"/>
</dbReference>
<feature type="binding site" evidence="14">
    <location>
        <position position="146"/>
    </location>
    <ligand>
        <name>Zn(2+)</name>
        <dbReference type="ChEBI" id="CHEBI:29105"/>
    </ligand>
</feature>
<sequence length="668" mass="76113">MAPIVVTSALPYSNDRLHLGHLRSTYLPPDVFVRYLRRKGEDVIFICATDEHGTPIALRAEKEHVHPKEITDRYFPLIKGDLEKMGCSFDYFSRTTEGIHYEMTQHFFKTLLEKGYIYEQEIDLLRCPKCDKYLPDRYVEGVCPFCGYEGARGDSCDSCGRYLRINELKDPKCAICGTKPEPSKTKHWFFRLTAFEESLKKWLEENSKIPENVKKYALQWINEGLHDWDITRDMSWGVPIPAEGGEGKVVYVWFDAPIGYISSTRACFMIKGIEAQDMWRRYWQGDGRIIHFIGKDIIYHHAIFWPAMLMGTGEFNIPEGIIAGEYLTLEGKKMSKSRGWYVSIENYLKAFDADPMRYYLISVAPLDRDADFSIDDFVKRYNDELADVLGNFVHRTLTFIERFFGSAVPEARLNENDERMLELIRKTVAETASLLEEKRFRDALLSVMGLAREGNKYLNDSAPWATIKSSPERAAAALYTSAQVVKAIGSMIFPFLPSTSRKVWEMLGLTSDIERLPWDEAISPLPQGHKIGKPSPLFKKIAPQDIPKIRETLLPRKDVGERIPIEEFKKSKIGIGEIIAAERIKGSRDLLHLEIDLGEFGIRSCVAGIAKYYAPDELLHKRVAVLMNVQPTTLFGFKSEVMILAADGGDKVALLSPDRVVPSGSQVR</sequence>
<dbReference type="Gene3D" id="2.40.50.140">
    <property type="entry name" value="Nucleic acid-binding proteins"/>
    <property type="match status" value="1"/>
</dbReference>
<evidence type="ECO:0000256" key="5">
    <source>
        <dbReference type="ARBA" id="ARBA00022598"/>
    </source>
</evidence>
<dbReference type="GO" id="GO:0000049">
    <property type="term" value="F:tRNA binding"/>
    <property type="evidence" value="ECO:0007669"/>
    <property type="project" value="UniProtKB-KW"/>
</dbReference>
<dbReference type="CDD" id="cd00814">
    <property type="entry name" value="MetRS_core"/>
    <property type="match status" value="1"/>
</dbReference>
<keyword evidence="3 14" id="KW-0963">Cytoplasm</keyword>
<evidence type="ECO:0000256" key="7">
    <source>
        <dbReference type="ARBA" id="ARBA00022741"/>
    </source>
</evidence>
<evidence type="ECO:0000313" key="17">
    <source>
        <dbReference type="Proteomes" id="UP000288215"/>
    </source>
</evidence>
<keyword evidence="9 14" id="KW-0067">ATP-binding</keyword>
<evidence type="ECO:0000259" key="15">
    <source>
        <dbReference type="PROSITE" id="PS50886"/>
    </source>
</evidence>
<dbReference type="InterPro" id="IPR004495">
    <property type="entry name" value="Met-tRNA-synth_bsu_C"/>
</dbReference>
<keyword evidence="4 14" id="KW-0820">tRNA-binding</keyword>
<evidence type="ECO:0000256" key="11">
    <source>
        <dbReference type="ARBA" id="ARBA00022917"/>
    </source>
</evidence>
<dbReference type="Pfam" id="PF01588">
    <property type="entry name" value="tRNA_bind"/>
    <property type="match status" value="1"/>
</dbReference>
<dbReference type="EC" id="6.1.1.10" evidence="14"/>
<dbReference type="CDD" id="cd02800">
    <property type="entry name" value="tRNA_bind_EcMetRS_like"/>
    <property type="match status" value="1"/>
</dbReference>
<evidence type="ECO:0000256" key="6">
    <source>
        <dbReference type="ARBA" id="ARBA00022723"/>
    </source>
</evidence>
<dbReference type="GO" id="GO:0004825">
    <property type="term" value="F:methionine-tRNA ligase activity"/>
    <property type="evidence" value="ECO:0007669"/>
    <property type="project" value="UniProtKB-UniRule"/>
</dbReference>
<dbReference type="Pfam" id="PF09334">
    <property type="entry name" value="tRNA-synt_1g"/>
    <property type="match status" value="1"/>
</dbReference>
<dbReference type="Gene3D" id="3.40.50.620">
    <property type="entry name" value="HUPs"/>
    <property type="match status" value="1"/>
</dbReference>
<dbReference type="SUPFAM" id="SSF52374">
    <property type="entry name" value="Nucleotidylyl transferase"/>
    <property type="match status" value="1"/>
</dbReference>
<feature type="binding site" evidence="14">
    <location>
        <position position="143"/>
    </location>
    <ligand>
        <name>Zn(2+)</name>
        <dbReference type="ChEBI" id="CHEBI:29105"/>
    </ligand>
</feature>
<dbReference type="GO" id="GO:0006431">
    <property type="term" value="P:methionyl-tRNA aminoacylation"/>
    <property type="evidence" value="ECO:0007669"/>
    <property type="project" value="UniProtKB-UniRule"/>
</dbReference>
<comment type="catalytic activity">
    <reaction evidence="13 14">
        <text>tRNA(Met) + L-methionine + ATP = L-methionyl-tRNA(Met) + AMP + diphosphate</text>
        <dbReference type="Rhea" id="RHEA:13481"/>
        <dbReference type="Rhea" id="RHEA-COMP:9667"/>
        <dbReference type="Rhea" id="RHEA-COMP:9698"/>
        <dbReference type="ChEBI" id="CHEBI:30616"/>
        <dbReference type="ChEBI" id="CHEBI:33019"/>
        <dbReference type="ChEBI" id="CHEBI:57844"/>
        <dbReference type="ChEBI" id="CHEBI:78442"/>
        <dbReference type="ChEBI" id="CHEBI:78530"/>
        <dbReference type="ChEBI" id="CHEBI:456215"/>
        <dbReference type="EC" id="6.1.1.10"/>
    </reaction>
</comment>
<dbReference type="SUPFAM" id="SSF57770">
    <property type="entry name" value="Methionyl-tRNA synthetase (MetRS), Zn-domain"/>
    <property type="match status" value="1"/>
</dbReference>
<feature type="domain" description="TRNA-binding" evidence="15">
    <location>
        <begin position="567"/>
        <end position="668"/>
    </location>
</feature>
<dbReference type="InterPro" id="IPR001412">
    <property type="entry name" value="aa-tRNA-synth_I_CS"/>
</dbReference>
<comment type="subunit">
    <text evidence="2 14">Homodimer.</text>
</comment>
<comment type="cofactor">
    <cofactor evidence="14">
        <name>Zn(2+)</name>
        <dbReference type="ChEBI" id="CHEBI:29105"/>
    </cofactor>
    <text evidence="14">Binds 1 zinc ion per subunit.</text>
</comment>
<comment type="similarity">
    <text evidence="14">Belongs to the class-I aminoacyl-tRNA synthetase family. MetG type 1 subfamily.</text>
</comment>
<keyword evidence="10 14" id="KW-0694">RNA-binding</keyword>
<name>A0A3S3TRW2_METS7</name>
<dbReference type="InterPro" id="IPR015413">
    <property type="entry name" value="Methionyl/Leucyl_tRNA_Synth"/>
</dbReference>
<dbReference type="SUPFAM" id="SSF47323">
    <property type="entry name" value="Anticodon-binding domain of a subclass of class I aminoacyl-tRNA synthetases"/>
    <property type="match status" value="1"/>
</dbReference>
<dbReference type="PROSITE" id="PS00178">
    <property type="entry name" value="AA_TRNA_LIGASE_I"/>
    <property type="match status" value="1"/>
</dbReference>
<evidence type="ECO:0000256" key="4">
    <source>
        <dbReference type="ARBA" id="ARBA00022555"/>
    </source>
</evidence>
<dbReference type="PANTHER" id="PTHR45765:SF1">
    <property type="entry name" value="METHIONINE--TRNA LIGASE, CYTOPLASMIC"/>
    <property type="match status" value="1"/>
</dbReference>
<dbReference type="NCBIfam" id="TIGR00398">
    <property type="entry name" value="metG"/>
    <property type="match status" value="1"/>
</dbReference>
<dbReference type="NCBIfam" id="NF001100">
    <property type="entry name" value="PRK00133.1"/>
    <property type="match status" value="1"/>
</dbReference>
<dbReference type="FunFam" id="2.20.28.20:FF:000001">
    <property type="entry name" value="Methionine--tRNA ligase"/>
    <property type="match status" value="1"/>
</dbReference>
<dbReference type="HAMAP" id="MF_00098">
    <property type="entry name" value="Met_tRNA_synth_type1"/>
    <property type="match status" value="1"/>
</dbReference>
<dbReference type="InterPro" id="IPR033911">
    <property type="entry name" value="MetRS_core"/>
</dbReference>
<dbReference type="Pfam" id="PF19303">
    <property type="entry name" value="Anticodon_3"/>
    <property type="match status" value="1"/>
</dbReference>
<dbReference type="InterPro" id="IPR014758">
    <property type="entry name" value="Met-tRNA_synth"/>
</dbReference>
<evidence type="ECO:0000256" key="3">
    <source>
        <dbReference type="ARBA" id="ARBA00022490"/>
    </source>
</evidence>
<feature type="binding site" evidence="14">
    <location>
        <position position="159"/>
    </location>
    <ligand>
        <name>Zn(2+)</name>
        <dbReference type="ChEBI" id="CHEBI:29105"/>
    </ligand>
</feature>
<feature type="binding site" evidence="14">
    <location>
        <position position="156"/>
    </location>
    <ligand>
        <name>Zn(2+)</name>
        <dbReference type="ChEBI" id="CHEBI:29105"/>
    </ligand>
</feature>
<dbReference type="AlphaFoldDB" id="A0A3S3TRW2"/>
<dbReference type="GO" id="GO:0046872">
    <property type="term" value="F:metal ion binding"/>
    <property type="evidence" value="ECO:0007669"/>
    <property type="project" value="UniProtKB-KW"/>
</dbReference>
<dbReference type="Gene3D" id="1.10.730.10">
    <property type="entry name" value="Isoleucyl-tRNA Synthetase, Domain 1"/>
    <property type="match status" value="1"/>
</dbReference>
<keyword evidence="12 14" id="KW-0030">Aminoacyl-tRNA synthetase</keyword>
<keyword evidence="7 14" id="KW-0547">Nucleotide-binding</keyword>
<evidence type="ECO:0000256" key="10">
    <source>
        <dbReference type="ARBA" id="ARBA00022884"/>
    </source>
</evidence>